<evidence type="ECO:0000256" key="1">
    <source>
        <dbReference type="SAM" id="Phobius"/>
    </source>
</evidence>
<keyword evidence="1" id="KW-1133">Transmembrane helix</keyword>
<evidence type="ECO:0000313" key="3">
    <source>
        <dbReference type="Proteomes" id="UP000094008"/>
    </source>
</evidence>
<dbReference type="RefSeq" id="WP_064887712.1">
    <property type="nucleotide sequence ID" value="NZ_LZSY01000195.1"/>
</dbReference>
<keyword evidence="1" id="KW-0812">Transmembrane</keyword>
<keyword evidence="1" id="KW-0472">Membrane</keyword>
<organism evidence="2 3">
    <name type="scientific">Mycolicibacterium peregrinum</name>
    <name type="common">Mycobacterium peregrinum</name>
    <dbReference type="NCBI Taxonomy" id="43304"/>
    <lineage>
        <taxon>Bacteria</taxon>
        <taxon>Bacillati</taxon>
        <taxon>Actinomycetota</taxon>
        <taxon>Actinomycetes</taxon>
        <taxon>Mycobacteriales</taxon>
        <taxon>Mycobacteriaceae</taxon>
        <taxon>Mycolicibacterium</taxon>
    </lineage>
</organism>
<dbReference type="EMBL" id="LZSY01000195">
    <property type="protein sequence ID" value="OBB80179.1"/>
    <property type="molecule type" value="Genomic_DNA"/>
</dbReference>
<sequence>MTNPDFEMRRQKILKRRRTIGAGILVISPILLLFALKSFGMSWSTAIFLNVLCWTVALIRWRLREGTFPWHQYRR</sequence>
<evidence type="ECO:0000313" key="2">
    <source>
        <dbReference type="EMBL" id="OBB80179.1"/>
    </source>
</evidence>
<proteinExistence type="predicted"/>
<accession>A0A1A0VAD5</accession>
<name>A0A1A0VAD5_MYCPR</name>
<gene>
    <name evidence="2" type="ORF">A5779_11730</name>
</gene>
<dbReference type="Proteomes" id="UP000094008">
    <property type="component" value="Unassembled WGS sequence"/>
</dbReference>
<comment type="caution">
    <text evidence="2">The sequence shown here is derived from an EMBL/GenBank/DDBJ whole genome shotgun (WGS) entry which is preliminary data.</text>
</comment>
<reference evidence="3" key="1">
    <citation type="submission" date="2016-06" db="EMBL/GenBank/DDBJ databases">
        <authorList>
            <person name="Sutton G."/>
            <person name="Brinkac L."/>
            <person name="Sanka R."/>
            <person name="Adams M."/>
            <person name="Lau E."/>
            <person name="Mehaffy C."/>
            <person name="Tameris M."/>
            <person name="Hatherill M."/>
            <person name="Hanekom W."/>
            <person name="Mahomed H."/>
            <person name="Mcshane H."/>
        </authorList>
    </citation>
    <scope>NUCLEOTIDE SEQUENCE [LARGE SCALE GENOMIC DNA]</scope>
    <source>
        <strain evidence="3">852002-10433_SCH5171157</strain>
    </source>
</reference>
<feature type="transmembrane region" description="Helical" evidence="1">
    <location>
        <begin position="42"/>
        <end position="61"/>
    </location>
</feature>
<feature type="transmembrane region" description="Helical" evidence="1">
    <location>
        <begin position="20"/>
        <end position="36"/>
    </location>
</feature>
<protein>
    <submittedName>
        <fullName evidence="2">Uncharacterized protein</fullName>
    </submittedName>
</protein>
<dbReference type="OrthoDB" id="4641608at2"/>
<dbReference type="AlphaFoldDB" id="A0A1A0VAD5"/>